<keyword evidence="9" id="KW-0067">ATP-binding</keyword>
<evidence type="ECO:0000256" key="9">
    <source>
        <dbReference type="ARBA" id="ARBA00022840"/>
    </source>
</evidence>
<keyword evidence="12" id="KW-0812">Transmembrane</keyword>
<evidence type="ECO:0000256" key="3">
    <source>
        <dbReference type="ARBA" id="ARBA00012438"/>
    </source>
</evidence>
<organism evidence="15 16">
    <name type="scientific">Lihuaxuella thermophila</name>
    <dbReference type="NCBI Taxonomy" id="1173111"/>
    <lineage>
        <taxon>Bacteria</taxon>
        <taxon>Bacillati</taxon>
        <taxon>Bacillota</taxon>
        <taxon>Bacilli</taxon>
        <taxon>Bacillales</taxon>
        <taxon>Thermoactinomycetaceae</taxon>
        <taxon>Lihuaxuella</taxon>
    </lineage>
</organism>
<evidence type="ECO:0000259" key="14">
    <source>
        <dbReference type="PROSITE" id="PS50885"/>
    </source>
</evidence>
<keyword evidence="5" id="KW-0597">Phosphoprotein</keyword>
<evidence type="ECO:0000256" key="8">
    <source>
        <dbReference type="ARBA" id="ARBA00022777"/>
    </source>
</evidence>
<feature type="domain" description="Histidine kinase" evidence="13">
    <location>
        <begin position="230"/>
        <end position="449"/>
    </location>
</feature>
<dbReference type="SUPFAM" id="SSF158472">
    <property type="entry name" value="HAMP domain-like"/>
    <property type="match status" value="1"/>
</dbReference>
<dbReference type="AlphaFoldDB" id="A0A1H8ISM4"/>
<feature type="domain" description="HAMP" evidence="14">
    <location>
        <begin position="170"/>
        <end position="222"/>
    </location>
</feature>
<dbReference type="CDD" id="cd00082">
    <property type="entry name" value="HisKA"/>
    <property type="match status" value="1"/>
</dbReference>
<evidence type="ECO:0000256" key="5">
    <source>
        <dbReference type="ARBA" id="ARBA00022553"/>
    </source>
</evidence>
<evidence type="ECO:0000256" key="12">
    <source>
        <dbReference type="SAM" id="Phobius"/>
    </source>
</evidence>
<feature type="transmembrane region" description="Helical" evidence="12">
    <location>
        <begin position="7"/>
        <end position="30"/>
    </location>
</feature>
<dbReference type="GO" id="GO:0005886">
    <property type="term" value="C:plasma membrane"/>
    <property type="evidence" value="ECO:0007669"/>
    <property type="project" value="UniProtKB-SubCell"/>
</dbReference>
<keyword evidence="4" id="KW-1003">Cell membrane</keyword>
<keyword evidence="6" id="KW-0808">Transferase</keyword>
<sequence length="449" mass="50485">MSVSRKLFVTLALFIVGMSLIFAFVTQIILRDALVLMVEATRKKEIEELSNLFGRYYQKNNRSWEGVEKLRVRREIRDNGRDASFMLFSREHKQLYVSGDAGYPAVTRFGIRSTVRIDGETIAFLYYYDPETAYISKLRMGILDSLTVLLIAGAIVFILISLVVAYWLSKRLTAPLRLLVPAIDRLGQGEFGIQAPVVSEDEYGKVAKAFNGMSIQLQRAEDVRRNLVADVAHELRTPLTIIRGKLDLLQQGGRSIEPENLLPLQDELIRLTRLVDDLHQLSLAEAKKLPLERKPTQIPELLRQIVDRITPDAERKGIEITLTCESNTPLVHVDPNRMTQVFLNLLINAIRYTPSGGTVNITVEQEPERNGENGILSITIADNGIGIEPEHLPFLFNRFYRTDEARTRNTGGTGLGLAIAKEFVLAHNGTIEVESCPGRGTTFFVKLPV</sequence>
<evidence type="ECO:0000259" key="13">
    <source>
        <dbReference type="PROSITE" id="PS50109"/>
    </source>
</evidence>
<dbReference type="Gene3D" id="6.10.340.10">
    <property type="match status" value="1"/>
</dbReference>
<dbReference type="InterPro" id="IPR004358">
    <property type="entry name" value="Sig_transdc_His_kin-like_C"/>
</dbReference>
<dbReference type="PROSITE" id="PS50109">
    <property type="entry name" value="HIS_KIN"/>
    <property type="match status" value="1"/>
</dbReference>
<dbReference type="InterPro" id="IPR005467">
    <property type="entry name" value="His_kinase_dom"/>
</dbReference>
<dbReference type="InterPro" id="IPR050736">
    <property type="entry name" value="Sensor_HK_Regulatory"/>
</dbReference>
<accession>A0A1H8ISM4</accession>
<dbReference type="PROSITE" id="PS50885">
    <property type="entry name" value="HAMP"/>
    <property type="match status" value="1"/>
</dbReference>
<evidence type="ECO:0000256" key="1">
    <source>
        <dbReference type="ARBA" id="ARBA00000085"/>
    </source>
</evidence>
<dbReference type="Gene3D" id="3.30.565.10">
    <property type="entry name" value="Histidine kinase-like ATPase, C-terminal domain"/>
    <property type="match status" value="1"/>
</dbReference>
<keyword evidence="10" id="KW-0902">Two-component regulatory system</keyword>
<dbReference type="SMART" id="SM00304">
    <property type="entry name" value="HAMP"/>
    <property type="match status" value="1"/>
</dbReference>
<evidence type="ECO:0000256" key="4">
    <source>
        <dbReference type="ARBA" id="ARBA00022475"/>
    </source>
</evidence>
<dbReference type="Pfam" id="PF00512">
    <property type="entry name" value="HisKA"/>
    <property type="match status" value="1"/>
</dbReference>
<dbReference type="InterPro" id="IPR003661">
    <property type="entry name" value="HisK_dim/P_dom"/>
</dbReference>
<evidence type="ECO:0000313" key="15">
    <source>
        <dbReference type="EMBL" id="SEN71554.1"/>
    </source>
</evidence>
<dbReference type="CDD" id="cd06225">
    <property type="entry name" value="HAMP"/>
    <property type="match status" value="1"/>
</dbReference>
<dbReference type="FunFam" id="3.30.565.10:FF:000006">
    <property type="entry name" value="Sensor histidine kinase WalK"/>
    <property type="match status" value="1"/>
</dbReference>
<proteinExistence type="predicted"/>
<comment type="subcellular location">
    <subcellularLocation>
        <location evidence="2">Cell membrane</location>
        <topology evidence="2">Multi-pass membrane protein</topology>
    </subcellularLocation>
</comment>
<keyword evidence="11 12" id="KW-0472">Membrane</keyword>
<dbReference type="RefSeq" id="WP_089972535.1">
    <property type="nucleotide sequence ID" value="NZ_FOCQ01000019.1"/>
</dbReference>
<evidence type="ECO:0000313" key="16">
    <source>
        <dbReference type="Proteomes" id="UP000199695"/>
    </source>
</evidence>
<dbReference type="InterPro" id="IPR003594">
    <property type="entry name" value="HATPase_dom"/>
</dbReference>
<dbReference type="OrthoDB" id="9813151at2"/>
<dbReference type="InterPro" id="IPR036097">
    <property type="entry name" value="HisK_dim/P_sf"/>
</dbReference>
<keyword evidence="12" id="KW-1133">Transmembrane helix</keyword>
<dbReference type="InterPro" id="IPR036890">
    <property type="entry name" value="HATPase_C_sf"/>
</dbReference>
<evidence type="ECO:0000256" key="6">
    <source>
        <dbReference type="ARBA" id="ARBA00022679"/>
    </source>
</evidence>
<dbReference type="SUPFAM" id="SSF55874">
    <property type="entry name" value="ATPase domain of HSP90 chaperone/DNA topoisomerase II/histidine kinase"/>
    <property type="match status" value="1"/>
</dbReference>
<evidence type="ECO:0000256" key="10">
    <source>
        <dbReference type="ARBA" id="ARBA00023012"/>
    </source>
</evidence>
<keyword evidence="16" id="KW-1185">Reference proteome</keyword>
<comment type="catalytic activity">
    <reaction evidence="1">
        <text>ATP + protein L-histidine = ADP + protein N-phospho-L-histidine.</text>
        <dbReference type="EC" id="2.7.13.3"/>
    </reaction>
</comment>
<dbReference type="PRINTS" id="PR00344">
    <property type="entry name" value="BCTRLSENSOR"/>
</dbReference>
<keyword evidence="8 15" id="KW-0418">Kinase</keyword>
<dbReference type="SMART" id="SM00387">
    <property type="entry name" value="HATPase_c"/>
    <property type="match status" value="1"/>
</dbReference>
<protein>
    <recommendedName>
        <fullName evidence="3">histidine kinase</fullName>
        <ecNumber evidence="3">2.7.13.3</ecNumber>
    </recommendedName>
</protein>
<dbReference type="SMART" id="SM00388">
    <property type="entry name" value="HisKA"/>
    <property type="match status" value="1"/>
</dbReference>
<dbReference type="InterPro" id="IPR003660">
    <property type="entry name" value="HAMP_dom"/>
</dbReference>
<keyword evidence="7" id="KW-0547">Nucleotide-binding</keyword>
<dbReference type="Proteomes" id="UP000199695">
    <property type="component" value="Unassembled WGS sequence"/>
</dbReference>
<dbReference type="EMBL" id="FOCQ01000019">
    <property type="protein sequence ID" value="SEN71554.1"/>
    <property type="molecule type" value="Genomic_DNA"/>
</dbReference>
<dbReference type="PANTHER" id="PTHR43711">
    <property type="entry name" value="TWO-COMPONENT HISTIDINE KINASE"/>
    <property type="match status" value="1"/>
</dbReference>
<evidence type="ECO:0000256" key="7">
    <source>
        <dbReference type="ARBA" id="ARBA00022741"/>
    </source>
</evidence>
<dbReference type="EC" id="2.7.13.3" evidence="3"/>
<evidence type="ECO:0000256" key="2">
    <source>
        <dbReference type="ARBA" id="ARBA00004651"/>
    </source>
</evidence>
<dbReference type="SUPFAM" id="SSF47384">
    <property type="entry name" value="Homodimeric domain of signal transducing histidine kinase"/>
    <property type="match status" value="1"/>
</dbReference>
<feature type="transmembrane region" description="Helical" evidence="12">
    <location>
        <begin position="146"/>
        <end position="168"/>
    </location>
</feature>
<dbReference type="Gene3D" id="1.10.287.130">
    <property type="match status" value="1"/>
</dbReference>
<dbReference type="GO" id="GO:0000155">
    <property type="term" value="F:phosphorelay sensor kinase activity"/>
    <property type="evidence" value="ECO:0007669"/>
    <property type="project" value="InterPro"/>
</dbReference>
<dbReference type="PANTHER" id="PTHR43711:SF1">
    <property type="entry name" value="HISTIDINE KINASE 1"/>
    <property type="match status" value="1"/>
</dbReference>
<reference evidence="15 16" key="1">
    <citation type="submission" date="2016-10" db="EMBL/GenBank/DDBJ databases">
        <authorList>
            <person name="de Groot N.N."/>
        </authorList>
    </citation>
    <scope>NUCLEOTIDE SEQUENCE [LARGE SCALE GENOMIC DNA]</scope>
    <source>
        <strain evidence="15 16">DSM 46701</strain>
    </source>
</reference>
<gene>
    <name evidence="15" type="ORF">SAMN05444955_11937</name>
</gene>
<dbReference type="GO" id="GO:0005524">
    <property type="term" value="F:ATP binding"/>
    <property type="evidence" value="ECO:0007669"/>
    <property type="project" value="UniProtKB-KW"/>
</dbReference>
<dbReference type="STRING" id="1173111.SAMN05444955_11937"/>
<evidence type="ECO:0000256" key="11">
    <source>
        <dbReference type="ARBA" id="ARBA00023136"/>
    </source>
</evidence>
<dbReference type="Pfam" id="PF00672">
    <property type="entry name" value="HAMP"/>
    <property type="match status" value="1"/>
</dbReference>
<dbReference type="Pfam" id="PF02518">
    <property type="entry name" value="HATPase_c"/>
    <property type="match status" value="1"/>
</dbReference>
<dbReference type="CDD" id="cd00075">
    <property type="entry name" value="HATPase"/>
    <property type="match status" value="1"/>
</dbReference>
<name>A0A1H8ISM4_9BACL</name>